<proteinExistence type="predicted"/>
<gene>
    <name evidence="1" type="ORF">SG34_001595</name>
</gene>
<dbReference type="KEGG" id="tvd:SG34_001595"/>
<sequence>MPLSDNEAIIYQNALKQVSDISLNLMAVKVDNHPGEFNLWCRELAEICLYKVNRDLMDEHQFKPLNKLIDLMKLGAGVSQLRMSCIAPWPFYAGFLQEQAEIHALEERSRLLTFIEKIKATPLAEMINEDRLAYAGKHTSGHDTAVYNFDVEWFGGTKGAKAFHNVLAQYPELLDTALAHIPLTGEVSKSDYQAFVRDYKTAFDKIGEKATLAPATRLLAMRRPDQFVVLTSGKIDSLCQGIGIPRLSNQSFDDYFTALIGSVRNMAWWRQEAPEDEQELFLWQHRAILMDMLFYADAQTAENSNYLKLLNKPVKAKAAKSSASGSGGGRRSKDTAAMLVDRALAAEDIPEHILAKRDSIVAEVEKGKKVEDVLNLMRMIFG</sequence>
<dbReference type="EMBL" id="CP059733">
    <property type="protein sequence ID" value="WDE08103.1"/>
    <property type="molecule type" value="Genomic_DNA"/>
</dbReference>
<keyword evidence="2" id="KW-1185">Reference proteome</keyword>
<name>A0AAE9Z7S7_9GAMM</name>
<evidence type="ECO:0000313" key="2">
    <source>
        <dbReference type="Proteomes" id="UP000032352"/>
    </source>
</evidence>
<protein>
    <recommendedName>
        <fullName evidence="3">Orphan protein</fullName>
    </recommendedName>
</protein>
<reference evidence="1 2" key="1">
    <citation type="journal article" date="2015" name="Genome Announc.">
        <title>Draft Genome Sequences of Marine Isolates of Thalassomonas viridans and Thalassomonas actiniarum.</title>
        <authorList>
            <person name="Olonade I."/>
            <person name="van Zyl L.J."/>
            <person name="Trindade M."/>
        </authorList>
    </citation>
    <scope>NUCLEOTIDE SEQUENCE [LARGE SCALE GENOMIC DNA]</scope>
    <source>
        <strain evidence="1 2">XOM25</strain>
    </source>
</reference>
<dbReference type="Proteomes" id="UP000032352">
    <property type="component" value="Chromosome"/>
</dbReference>
<reference evidence="1 2" key="2">
    <citation type="journal article" date="2022" name="Mar. Drugs">
        <title>Bioassay-Guided Fractionation Leads to the Detection of Cholic Acid Generated by the Rare Thalassomonas sp.</title>
        <authorList>
            <person name="Pheiffer F."/>
            <person name="Schneider Y.K."/>
            <person name="Hansen E.H."/>
            <person name="Andersen J.H."/>
            <person name="Isaksson J."/>
            <person name="Busche T."/>
            <person name="R C."/>
            <person name="Kalinowski J."/>
            <person name="Zyl L.V."/>
            <person name="Trindade M."/>
        </authorList>
    </citation>
    <scope>NUCLEOTIDE SEQUENCE [LARGE SCALE GENOMIC DNA]</scope>
    <source>
        <strain evidence="1 2">XOM25</strain>
    </source>
</reference>
<accession>A0AAE9Z7S7</accession>
<evidence type="ECO:0008006" key="3">
    <source>
        <dbReference type="Google" id="ProtNLM"/>
    </source>
</evidence>
<organism evidence="1 2">
    <name type="scientific">Thalassomonas viridans</name>
    <dbReference type="NCBI Taxonomy" id="137584"/>
    <lineage>
        <taxon>Bacteria</taxon>
        <taxon>Pseudomonadati</taxon>
        <taxon>Pseudomonadota</taxon>
        <taxon>Gammaproteobacteria</taxon>
        <taxon>Alteromonadales</taxon>
        <taxon>Colwelliaceae</taxon>
        <taxon>Thalassomonas</taxon>
    </lineage>
</organism>
<dbReference type="AlphaFoldDB" id="A0AAE9Z7S7"/>
<evidence type="ECO:0000313" key="1">
    <source>
        <dbReference type="EMBL" id="WDE08103.1"/>
    </source>
</evidence>